<dbReference type="EMBL" id="MFGW01000074">
    <property type="protein sequence ID" value="OGF67036.1"/>
    <property type="molecule type" value="Genomic_DNA"/>
</dbReference>
<reference evidence="2 3" key="1">
    <citation type="journal article" date="2016" name="Nat. Commun.">
        <title>Thousands of microbial genomes shed light on interconnected biogeochemical processes in an aquifer system.</title>
        <authorList>
            <person name="Anantharaman K."/>
            <person name="Brown C.T."/>
            <person name="Hug L.A."/>
            <person name="Sharon I."/>
            <person name="Castelle C.J."/>
            <person name="Probst A.J."/>
            <person name="Thomas B.C."/>
            <person name="Singh A."/>
            <person name="Wilkins M.J."/>
            <person name="Karaoz U."/>
            <person name="Brodie E.L."/>
            <person name="Williams K.H."/>
            <person name="Hubbard S.S."/>
            <person name="Banfield J.F."/>
        </authorList>
    </citation>
    <scope>NUCLEOTIDE SEQUENCE [LARGE SCALE GENOMIC DNA]</scope>
</reference>
<name>A0A1F5VUF1_9BACT</name>
<dbReference type="Gene3D" id="3.40.50.150">
    <property type="entry name" value="Vaccinia Virus protein VP39"/>
    <property type="match status" value="1"/>
</dbReference>
<organism evidence="2 3">
    <name type="scientific">Candidatus Fischerbacteria bacterium RBG_13_37_8</name>
    <dbReference type="NCBI Taxonomy" id="1817863"/>
    <lineage>
        <taxon>Bacteria</taxon>
        <taxon>Candidatus Fischeribacteriota</taxon>
    </lineage>
</organism>
<accession>A0A1F5VUF1</accession>
<comment type="caution">
    <text evidence="2">The sequence shown here is derived from an EMBL/GenBank/DDBJ whole genome shotgun (WGS) entry which is preliminary data.</text>
</comment>
<dbReference type="InterPro" id="IPR025714">
    <property type="entry name" value="Methyltranfer_dom"/>
</dbReference>
<dbReference type="InterPro" id="IPR029063">
    <property type="entry name" value="SAM-dependent_MTases_sf"/>
</dbReference>
<dbReference type="PANTHER" id="PTHR43861">
    <property type="entry name" value="TRANS-ACONITATE 2-METHYLTRANSFERASE-RELATED"/>
    <property type="match status" value="1"/>
</dbReference>
<protein>
    <recommendedName>
        <fullName evidence="1">Methyltransferase domain-containing protein</fullName>
    </recommendedName>
</protein>
<evidence type="ECO:0000313" key="3">
    <source>
        <dbReference type="Proteomes" id="UP000178943"/>
    </source>
</evidence>
<evidence type="ECO:0000313" key="2">
    <source>
        <dbReference type="EMBL" id="OGF67036.1"/>
    </source>
</evidence>
<gene>
    <name evidence="2" type="ORF">A2Y62_10805</name>
</gene>
<dbReference type="Pfam" id="PF13847">
    <property type="entry name" value="Methyltransf_31"/>
    <property type="match status" value="1"/>
</dbReference>
<sequence length="258" mass="29452">MIYIKTFFLKIFGWKATIMSGDPSTLDRWKWIRRHLQKGSLRTLDAGCGSGSFTMYAAKIGNIAIGISHDVKNNTKARNRAKMFGITNIQFLLIDLRDLHLSTEQLGKFDQIICMEVAEHIINDKKLIHDLSFLLKPGGQLLLTVPNLNNKHIKNGELSKTEDGGHVRWGYTFEEIQNILNSYALDIITEEHLSGFITQKLIRLLELLGGIESIKARFLVLPFRVFQIFDFPITKLLKYPSLSLGIIAIKRSVNFYEN</sequence>
<dbReference type="CDD" id="cd02440">
    <property type="entry name" value="AdoMet_MTases"/>
    <property type="match status" value="1"/>
</dbReference>
<feature type="domain" description="Methyltransferase" evidence="1">
    <location>
        <begin position="40"/>
        <end position="157"/>
    </location>
</feature>
<dbReference type="SUPFAM" id="SSF53335">
    <property type="entry name" value="S-adenosyl-L-methionine-dependent methyltransferases"/>
    <property type="match status" value="1"/>
</dbReference>
<dbReference type="STRING" id="1817863.A2Y62_10805"/>
<dbReference type="Proteomes" id="UP000178943">
    <property type="component" value="Unassembled WGS sequence"/>
</dbReference>
<proteinExistence type="predicted"/>
<evidence type="ECO:0000259" key="1">
    <source>
        <dbReference type="Pfam" id="PF13847"/>
    </source>
</evidence>
<dbReference type="AlphaFoldDB" id="A0A1F5VUF1"/>